<accession>A0A1F5VFJ0</accession>
<name>A0A1F5VFJ0_9BACT</name>
<sequence length="94" mass="11111">MLFKFTVYKYTTAGEGGRYREFEIYMEGKNLKDAEENLTPLFLVLQRNGYCKERNAGHLEYVKEYGTWVEGYKIMHATTLSLDDAIQKIINWEK</sequence>
<dbReference type="STRING" id="1798325.A2834_01130"/>
<proteinExistence type="predicted"/>
<reference evidence="1 2" key="1">
    <citation type="journal article" date="2016" name="Nat. Commun.">
        <title>Thousands of microbial genomes shed light on interconnected biogeochemical processes in an aquifer system.</title>
        <authorList>
            <person name="Anantharaman K."/>
            <person name="Brown C.T."/>
            <person name="Hug L.A."/>
            <person name="Sharon I."/>
            <person name="Castelle C.J."/>
            <person name="Probst A.J."/>
            <person name="Thomas B.C."/>
            <person name="Singh A."/>
            <person name="Wilkins M.J."/>
            <person name="Karaoz U."/>
            <person name="Brodie E.L."/>
            <person name="Williams K.H."/>
            <person name="Hubbard S.S."/>
            <person name="Banfield J.F."/>
        </authorList>
    </citation>
    <scope>NUCLEOTIDE SEQUENCE [LARGE SCALE GENOMIC DNA]</scope>
</reference>
<organism evidence="1 2">
    <name type="scientific">Candidatus Giovannonibacteria bacterium RIFCSPHIGHO2_01_FULL_45_23</name>
    <dbReference type="NCBI Taxonomy" id="1798325"/>
    <lineage>
        <taxon>Bacteria</taxon>
        <taxon>Candidatus Giovannoniibacteriota</taxon>
    </lineage>
</organism>
<dbReference type="AlphaFoldDB" id="A0A1F5VFJ0"/>
<gene>
    <name evidence="1" type="ORF">A2834_01130</name>
</gene>
<evidence type="ECO:0000313" key="2">
    <source>
        <dbReference type="Proteomes" id="UP000179251"/>
    </source>
</evidence>
<dbReference type="EMBL" id="MFHD01000021">
    <property type="protein sequence ID" value="OGF62217.1"/>
    <property type="molecule type" value="Genomic_DNA"/>
</dbReference>
<comment type="caution">
    <text evidence="1">The sequence shown here is derived from an EMBL/GenBank/DDBJ whole genome shotgun (WGS) entry which is preliminary data.</text>
</comment>
<evidence type="ECO:0000313" key="1">
    <source>
        <dbReference type="EMBL" id="OGF62217.1"/>
    </source>
</evidence>
<protein>
    <submittedName>
        <fullName evidence="1">Uncharacterized protein</fullName>
    </submittedName>
</protein>
<dbReference type="Proteomes" id="UP000179251">
    <property type="component" value="Unassembled WGS sequence"/>
</dbReference>